<keyword evidence="2" id="KW-1185">Reference proteome</keyword>
<reference evidence="1 2" key="1">
    <citation type="submission" date="2021-02" db="EMBL/GenBank/DDBJ databases">
        <title>Bacillus sp. RD4P76, an endophyte from a halophyte.</title>
        <authorList>
            <person name="Sun J.-Q."/>
        </authorList>
    </citation>
    <scope>NUCLEOTIDE SEQUENCE [LARGE SCALE GENOMIC DNA]</scope>
    <source>
        <strain evidence="1 2">RD4P76</strain>
    </source>
</reference>
<dbReference type="EMBL" id="JAFELM010000016">
    <property type="protein sequence ID" value="MBM6616844.1"/>
    <property type="molecule type" value="Genomic_DNA"/>
</dbReference>
<dbReference type="Proteomes" id="UP001518925">
    <property type="component" value="Unassembled WGS sequence"/>
</dbReference>
<evidence type="ECO:0000313" key="1">
    <source>
        <dbReference type="EMBL" id="MBM6616844.1"/>
    </source>
</evidence>
<evidence type="ECO:0000313" key="2">
    <source>
        <dbReference type="Proteomes" id="UP001518925"/>
    </source>
</evidence>
<name>A0ABS2DEG6_9BACI</name>
<dbReference type="RefSeq" id="WP_204202218.1">
    <property type="nucleotide sequence ID" value="NZ_JAFELM010000016.1"/>
</dbReference>
<comment type="caution">
    <text evidence="1">The sequence shown here is derived from an EMBL/GenBank/DDBJ whole genome shotgun (WGS) entry which is preliminary data.</text>
</comment>
<accession>A0ABS2DEG6</accession>
<organism evidence="1 2">
    <name type="scientific">Bacillus suaedaesalsae</name>
    <dbReference type="NCBI Taxonomy" id="2810349"/>
    <lineage>
        <taxon>Bacteria</taxon>
        <taxon>Bacillati</taxon>
        <taxon>Bacillota</taxon>
        <taxon>Bacilli</taxon>
        <taxon>Bacillales</taxon>
        <taxon>Bacillaceae</taxon>
        <taxon>Bacillus</taxon>
    </lineage>
</organism>
<protein>
    <submittedName>
        <fullName evidence="1">Uncharacterized protein</fullName>
    </submittedName>
</protein>
<proteinExistence type="predicted"/>
<sequence>MTLLDSMTEKQRELYEDYLEDLKNAKTVKEVRYLSTEINKLLDQIEKKE</sequence>
<gene>
    <name evidence="1" type="ORF">JR050_03995</name>
</gene>